<dbReference type="Proteomes" id="UP000761574">
    <property type="component" value="Unassembled WGS sequence"/>
</dbReference>
<dbReference type="RefSeq" id="WP_110455692.1">
    <property type="nucleotide sequence ID" value="NZ_BPFB01000006.1"/>
</dbReference>
<comment type="caution">
    <text evidence="3">The sequence shown here is derived from an EMBL/GenBank/DDBJ whole genome shotgun (WGS) entry which is preliminary data.</text>
</comment>
<organism evidence="3 4">
    <name type="scientific">Shewanella algidipiscicola</name>
    <dbReference type="NCBI Taxonomy" id="614070"/>
    <lineage>
        <taxon>Bacteria</taxon>
        <taxon>Pseudomonadati</taxon>
        <taxon>Pseudomonadota</taxon>
        <taxon>Gammaproteobacteria</taxon>
        <taxon>Alteromonadales</taxon>
        <taxon>Shewanellaceae</taxon>
        <taxon>Shewanella</taxon>
    </lineage>
</organism>
<keyword evidence="2" id="KW-0812">Transmembrane</keyword>
<keyword evidence="2" id="KW-0472">Membrane</keyword>
<keyword evidence="1" id="KW-0175">Coiled coil</keyword>
<keyword evidence="2" id="KW-1133">Transmembrane helix</keyword>
<proteinExistence type="predicted"/>
<evidence type="ECO:0000313" key="4">
    <source>
        <dbReference type="Proteomes" id="UP000761574"/>
    </source>
</evidence>
<gene>
    <name evidence="3" type="primary">mshJ</name>
    <name evidence="3" type="ORF">TUM4630_07360</name>
</gene>
<accession>A0ABQ4P885</accession>
<sequence>MKPLWSQWGAQFNQLTQRERVMIVSATIAIIGVLLYFPLESLLLKRDALQRQVSTLASENKISIQQIDLYQQRLTQDPDKEYRQRLTTLEQQLADIDQQLSFQMVDMVPAEHMPAMLSRLLGQIKGVKLHSFDTLAPQPLLAVADKDKLNLYSHGIKLTFVGDYFSTLKFIQAVENMPNKLYWKQLDYTVDEYPKANVVLELYTLSINKDFISVAK</sequence>
<evidence type="ECO:0000313" key="3">
    <source>
        <dbReference type="EMBL" id="GIU43618.1"/>
    </source>
</evidence>
<feature type="coiled-coil region" evidence="1">
    <location>
        <begin position="39"/>
        <end position="99"/>
    </location>
</feature>
<feature type="transmembrane region" description="Helical" evidence="2">
    <location>
        <begin position="21"/>
        <end position="39"/>
    </location>
</feature>
<name>A0ABQ4P885_9GAMM</name>
<evidence type="ECO:0000256" key="1">
    <source>
        <dbReference type="SAM" id="Coils"/>
    </source>
</evidence>
<dbReference type="EMBL" id="BPFB01000006">
    <property type="protein sequence ID" value="GIU43618.1"/>
    <property type="molecule type" value="Genomic_DNA"/>
</dbReference>
<protein>
    <submittedName>
        <fullName evidence="3">MSHA biogenesis protein MshJ</fullName>
    </submittedName>
</protein>
<evidence type="ECO:0000256" key="2">
    <source>
        <dbReference type="SAM" id="Phobius"/>
    </source>
</evidence>
<keyword evidence="4" id="KW-1185">Reference proteome</keyword>
<reference evidence="3 4" key="1">
    <citation type="submission" date="2021-05" db="EMBL/GenBank/DDBJ databases">
        <title>Molecular characterization for Shewanella algae harboring chromosomal blaOXA-55-like strains isolated from clinical and environment sample.</title>
        <authorList>
            <person name="Ohama Y."/>
            <person name="Aoki K."/>
            <person name="Harada S."/>
            <person name="Moriya K."/>
            <person name="Ishii Y."/>
            <person name="Tateda K."/>
        </authorList>
    </citation>
    <scope>NUCLEOTIDE SEQUENCE [LARGE SCALE GENOMIC DNA]</scope>
    <source>
        <strain evidence="3 4">LMG 23746</strain>
    </source>
</reference>